<organism evidence="1">
    <name type="scientific">freshwater metagenome</name>
    <dbReference type="NCBI Taxonomy" id="449393"/>
    <lineage>
        <taxon>unclassified sequences</taxon>
        <taxon>metagenomes</taxon>
        <taxon>ecological metagenomes</taxon>
    </lineage>
</organism>
<name>A0A6J7KMW1_9ZZZZ</name>
<sequence>MQRCDELRRALGIDVRPEAPAFVRPDGSPVSGDLDRWRRAGRLINTSLESNGGMCSSLLQNRHGLVPEETHA</sequence>
<gene>
    <name evidence="1" type="ORF">UFOPK3564_03806</name>
</gene>
<evidence type="ECO:0000313" key="1">
    <source>
        <dbReference type="EMBL" id="CAB4956795.1"/>
    </source>
</evidence>
<accession>A0A6J7KMW1</accession>
<protein>
    <submittedName>
        <fullName evidence="1">Unannotated protein</fullName>
    </submittedName>
</protein>
<proteinExistence type="predicted"/>
<reference evidence="1" key="1">
    <citation type="submission" date="2020-05" db="EMBL/GenBank/DDBJ databases">
        <authorList>
            <person name="Chiriac C."/>
            <person name="Salcher M."/>
            <person name="Ghai R."/>
            <person name="Kavagutti S V."/>
        </authorList>
    </citation>
    <scope>NUCLEOTIDE SEQUENCE</scope>
</reference>
<dbReference type="AlphaFoldDB" id="A0A6J7KMW1"/>
<dbReference type="EMBL" id="CAFBMK010000414">
    <property type="protein sequence ID" value="CAB4956795.1"/>
    <property type="molecule type" value="Genomic_DNA"/>
</dbReference>